<keyword evidence="3" id="KW-0862">Zinc</keyword>
<keyword evidence="7" id="KW-1185">Reference proteome</keyword>
<protein>
    <submittedName>
        <fullName evidence="8">THAP domain-containing protein 2-like</fullName>
    </submittedName>
</protein>
<dbReference type="InterPro" id="IPR006612">
    <property type="entry name" value="THAP_Znf"/>
</dbReference>
<dbReference type="SMART" id="SM00980">
    <property type="entry name" value="THAP"/>
    <property type="match status" value="1"/>
</dbReference>
<accession>A0ABM4C5D9</accession>
<dbReference type="Pfam" id="PF05485">
    <property type="entry name" value="THAP"/>
    <property type="match status" value="1"/>
</dbReference>
<evidence type="ECO:0000256" key="4">
    <source>
        <dbReference type="ARBA" id="ARBA00023125"/>
    </source>
</evidence>
<dbReference type="PANTHER" id="PTHR46927:SF3">
    <property type="entry name" value="THAP-TYPE DOMAIN-CONTAINING PROTEIN"/>
    <property type="match status" value="1"/>
</dbReference>
<organism evidence="7 8">
    <name type="scientific">Hydra vulgaris</name>
    <name type="common">Hydra</name>
    <name type="synonym">Hydra attenuata</name>
    <dbReference type="NCBI Taxonomy" id="6087"/>
    <lineage>
        <taxon>Eukaryota</taxon>
        <taxon>Metazoa</taxon>
        <taxon>Cnidaria</taxon>
        <taxon>Hydrozoa</taxon>
        <taxon>Hydroidolina</taxon>
        <taxon>Anthoathecata</taxon>
        <taxon>Aplanulata</taxon>
        <taxon>Hydridae</taxon>
        <taxon>Hydra</taxon>
    </lineage>
</organism>
<dbReference type="RefSeq" id="XP_065656795.1">
    <property type="nucleotide sequence ID" value="XM_065800723.1"/>
</dbReference>
<dbReference type="InterPro" id="IPR052224">
    <property type="entry name" value="THAP_domain_protein"/>
</dbReference>
<evidence type="ECO:0000259" key="6">
    <source>
        <dbReference type="PROSITE" id="PS50950"/>
    </source>
</evidence>
<dbReference type="Proteomes" id="UP001652625">
    <property type="component" value="Chromosome 07"/>
</dbReference>
<feature type="domain" description="THAP-type" evidence="6">
    <location>
        <begin position="1"/>
        <end position="81"/>
    </location>
</feature>
<evidence type="ECO:0000256" key="1">
    <source>
        <dbReference type="ARBA" id="ARBA00022723"/>
    </source>
</evidence>
<name>A0ABM4C5D9_HYDVU</name>
<keyword evidence="4 5" id="KW-0238">DNA-binding</keyword>
<dbReference type="PROSITE" id="PS50950">
    <property type="entry name" value="ZF_THAP"/>
    <property type="match status" value="1"/>
</dbReference>
<evidence type="ECO:0000256" key="3">
    <source>
        <dbReference type="ARBA" id="ARBA00022833"/>
    </source>
</evidence>
<evidence type="ECO:0000313" key="8">
    <source>
        <dbReference type="RefSeq" id="XP_065656795.1"/>
    </source>
</evidence>
<keyword evidence="1" id="KW-0479">Metal-binding</keyword>
<reference evidence="8" key="1">
    <citation type="submission" date="2025-08" db="UniProtKB">
        <authorList>
            <consortium name="RefSeq"/>
        </authorList>
    </citation>
    <scope>IDENTIFICATION</scope>
</reference>
<evidence type="ECO:0000313" key="7">
    <source>
        <dbReference type="Proteomes" id="UP001652625"/>
    </source>
</evidence>
<keyword evidence="2 5" id="KW-0863">Zinc-finger</keyword>
<dbReference type="SUPFAM" id="SSF57716">
    <property type="entry name" value="Glucocorticoid receptor-like (DNA-binding domain)"/>
    <property type="match status" value="1"/>
</dbReference>
<dbReference type="GeneID" id="136082205"/>
<proteinExistence type="predicted"/>
<evidence type="ECO:0000256" key="5">
    <source>
        <dbReference type="PROSITE-ProRule" id="PRU00309"/>
    </source>
</evidence>
<dbReference type="PANTHER" id="PTHR46927">
    <property type="entry name" value="AGAP005574-PA"/>
    <property type="match status" value="1"/>
</dbReference>
<evidence type="ECO:0000256" key="2">
    <source>
        <dbReference type="ARBA" id="ARBA00022771"/>
    </source>
</evidence>
<gene>
    <name evidence="8" type="primary">LOC136082205</name>
</gene>
<sequence>MPRKCCVPCCNSGYASSTTKVSTYRFPSDEYEKDKWIKAIPRKNLVVNKYTVVCRFHWPVDCKSFTSYRAKERPTEPPTVFPNIPSSCLSLPPSKPRPTKLSSFTIRNITSDDQNMIFFDLITSRRDFCRIMILLYTT</sequence>